<protein>
    <submittedName>
        <fullName evidence="2">DUF4255 domain-containing protein</fullName>
    </submittedName>
</protein>
<reference evidence="2 3" key="1">
    <citation type="submission" date="2022-04" db="EMBL/GenBank/DDBJ databases">
        <title>Hymenobacter sp. isolated from the air.</title>
        <authorList>
            <person name="Won M."/>
            <person name="Lee C.-M."/>
            <person name="Woen H.-Y."/>
            <person name="Kwon S.-W."/>
        </authorList>
    </citation>
    <scope>NUCLEOTIDE SEQUENCE [LARGE SCALE GENOMIC DNA]</scope>
    <source>
        <strain evidence="3">5116 S-27</strain>
    </source>
</reference>
<dbReference type="Pfam" id="PF14065">
    <property type="entry name" value="Pvc16_N"/>
    <property type="match status" value="1"/>
</dbReference>
<feature type="domain" description="Pvc16 N-terminal" evidence="1">
    <location>
        <begin position="8"/>
        <end position="174"/>
    </location>
</feature>
<name>A0ABY4F5X3_9BACT</name>
<evidence type="ECO:0000259" key="1">
    <source>
        <dbReference type="Pfam" id="PF14065"/>
    </source>
</evidence>
<sequence>MSFFVDELNVYLQSVARSPEGKAVLSSYVTHEGSVVTLNQNKLCVTLINLEQETATRNAPAGKSAAGTSARLNPAIKLNLYVLCAANFTDYLEGLKFISYTLAFFQDRNVFTPQNSPRLDAGFDKLIVELERTGYDEWSKVWGMLGGKYLPGVIYKLRMVPVQNERPGAALPVISTIGQAGSNA</sequence>
<dbReference type="Proteomes" id="UP000831785">
    <property type="component" value="Chromosome"/>
</dbReference>
<keyword evidence="3" id="KW-1185">Reference proteome</keyword>
<dbReference type="EMBL" id="CP095049">
    <property type="protein sequence ID" value="UOQ52072.1"/>
    <property type="molecule type" value="Genomic_DNA"/>
</dbReference>
<evidence type="ECO:0000313" key="2">
    <source>
        <dbReference type="EMBL" id="UOQ52072.1"/>
    </source>
</evidence>
<dbReference type="RefSeq" id="WP_244715716.1">
    <property type="nucleotide sequence ID" value="NZ_CP095049.1"/>
</dbReference>
<proteinExistence type="predicted"/>
<gene>
    <name evidence="2" type="ORF">MUN80_20205</name>
</gene>
<organism evidence="2 3">
    <name type="scientific">Hymenobacter cellulosivorans</name>
    <dbReference type="NCBI Taxonomy" id="2932249"/>
    <lineage>
        <taxon>Bacteria</taxon>
        <taxon>Pseudomonadati</taxon>
        <taxon>Bacteroidota</taxon>
        <taxon>Cytophagia</taxon>
        <taxon>Cytophagales</taxon>
        <taxon>Hymenobacteraceae</taxon>
        <taxon>Hymenobacter</taxon>
    </lineage>
</organism>
<dbReference type="InterPro" id="IPR025351">
    <property type="entry name" value="Pvc16_N"/>
</dbReference>
<evidence type="ECO:0000313" key="3">
    <source>
        <dbReference type="Proteomes" id="UP000831785"/>
    </source>
</evidence>
<accession>A0ABY4F5X3</accession>